<accession>A0A512MGL6</accession>
<comment type="caution">
    <text evidence="1">The sequence shown here is derived from an EMBL/GenBank/DDBJ whole genome shotgun (WGS) entry which is preliminary data.</text>
</comment>
<evidence type="ECO:0000313" key="2">
    <source>
        <dbReference type="Proteomes" id="UP000321577"/>
    </source>
</evidence>
<evidence type="ECO:0008006" key="3">
    <source>
        <dbReference type="Google" id="ProtNLM"/>
    </source>
</evidence>
<sequence>MNPTPSPMYVFRLHIRPKGGLANPSVSFAYCLREQVLGVGWQTYSDKVINSWADYEAEASKVHEPGELSRVRYFHKWVKADDLIWTRCPAGHYYLAKVNSGWLYLTSPQAEDADIVNVVRCDIRQVGAIDKVPGKVVACFRPNRTIQEIADDHMWEYSRQLWNKLSGTDFYPPDKSVTHSVFLYLGAEETEDIIFLYLQTKGWLVVPNSRKGDTMSYEFYLIHRETRQRAGVQVKTGDSGLNVEDWKDRPEYVFLFQANGLYSGGPARGVECLAPTEIEIFMVENRDLLPRSTLHWMDHVGLGTGPSVDVNAQGS</sequence>
<keyword evidence="2" id="KW-1185">Reference proteome</keyword>
<dbReference type="Proteomes" id="UP000321577">
    <property type="component" value="Unassembled WGS sequence"/>
</dbReference>
<evidence type="ECO:0000313" key="1">
    <source>
        <dbReference type="EMBL" id="GEP45868.1"/>
    </source>
</evidence>
<reference evidence="1 2" key="1">
    <citation type="submission" date="2019-07" db="EMBL/GenBank/DDBJ databases">
        <title>Whole genome shotgun sequence of Brevifollis gellanilyticus NBRC 108608.</title>
        <authorList>
            <person name="Hosoyama A."/>
            <person name="Uohara A."/>
            <person name="Ohji S."/>
            <person name="Ichikawa N."/>
        </authorList>
    </citation>
    <scope>NUCLEOTIDE SEQUENCE [LARGE SCALE GENOMIC DNA]</scope>
    <source>
        <strain evidence="1 2">NBRC 108608</strain>
    </source>
</reference>
<dbReference type="EMBL" id="BKAG01000061">
    <property type="protein sequence ID" value="GEP45868.1"/>
    <property type="molecule type" value="Genomic_DNA"/>
</dbReference>
<protein>
    <recommendedName>
        <fullName evidence="3">Restriction endonuclease type IV Mrr domain-containing protein</fullName>
    </recommendedName>
</protein>
<proteinExistence type="predicted"/>
<name>A0A512MGL6_9BACT</name>
<dbReference type="AlphaFoldDB" id="A0A512MGL6"/>
<organism evidence="1 2">
    <name type="scientific">Brevifollis gellanilyticus</name>
    <dbReference type="NCBI Taxonomy" id="748831"/>
    <lineage>
        <taxon>Bacteria</taxon>
        <taxon>Pseudomonadati</taxon>
        <taxon>Verrucomicrobiota</taxon>
        <taxon>Verrucomicrobiia</taxon>
        <taxon>Verrucomicrobiales</taxon>
        <taxon>Verrucomicrobiaceae</taxon>
    </lineage>
</organism>
<gene>
    <name evidence="1" type="ORF">BGE01nite_51590</name>
</gene>
<dbReference type="OrthoDB" id="7253051at2"/>